<reference evidence="2" key="2">
    <citation type="submission" date="2020-09" db="EMBL/GenBank/DDBJ databases">
        <authorList>
            <person name="Sun Q."/>
            <person name="Zhou Y."/>
        </authorList>
    </citation>
    <scope>NUCLEOTIDE SEQUENCE</scope>
    <source>
        <strain evidence="2">CGMCC 1.15758</strain>
    </source>
</reference>
<evidence type="ECO:0000256" key="1">
    <source>
        <dbReference type="SAM" id="Phobius"/>
    </source>
</evidence>
<accession>A0A8J2Z3N7</accession>
<protein>
    <submittedName>
        <fullName evidence="2">Uncharacterized protein</fullName>
    </submittedName>
</protein>
<dbReference type="AlphaFoldDB" id="A0A8J2Z3N7"/>
<proteinExistence type="predicted"/>
<name>A0A8J2Z3N7_9GAMM</name>
<keyword evidence="1" id="KW-0812">Transmembrane</keyword>
<dbReference type="Proteomes" id="UP000636949">
    <property type="component" value="Unassembled WGS sequence"/>
</dbReference>
<keyword evidence="1" id="KW-0472">Membrane</keyword>
<keyword evidence="3" id="KW-1185">Reference proteome</keyword>
<sequence>MQLGDIDIKINNLYFPIATVLLASSAMVMCFNNGFLITMDIRVKPEYDDPWSFSDLIRESKKHLKVLDKHLQNV</sequence>
<organism evidence="2 3">
    <name type="scientific">Cysteiniphilum litorale</name>
    <dbReference type="NCBI Taxonomy" id="2056700"/>
    <lineage>
        <taxon>Bacteria</taxon>
        <taxon>Pseudomonadati</taxon>
        <taxon>Pseudomonadota</taxon>
        <taxon>Gammaproteobacteria</taxon>
        <taxon>Thiotrichales</taxon>
        <taxon>Fastidiosibacteraceae</taxon>
        <taxon>Cysteiniphilum</taxon>
    </lineage>
</organism>
<comment type="caution">
    <text evidence="2">The sequence shown here is derived from an EMBL/GenBank/DDBJ whole genome shotgun (WGS) entry which is preliminary data.</text>
</comment>
<reference evidence="2" key="1">
    <citation type="journal article" date="2014" name="Int. J. Syst. Evol. Microbiol.">
        <title>Complete genome sequence of Corynebacterium casei LMG S-19264T (=DSM 44701T), isolated from a smear-ripened cheese.</title>
        <authorList>
            <consortium name="US DOE Joint Genome Institute (JGI-PGF)"/>
            <person name="Walter F."/>
            <person name="Albersmeier A."/>
            <person name="Kalinowski J."/>
            <person name="Ruckert C."/>
        </authorList>
    </citation>
    <scope>NUCLEOTIDE SEQUENCE</scope>
    <source>
        <strain evidence="2">CGMCC 1.15758</strain>
    </source>
</reference>
<gene>
    <name evidence="2" type="ORF">GCM10010995_10680</name>
</gene>
<feature type="transmembrane region" description="Helical" evidence="1">
    <location>
        <begin position="13"/>
        <end position="36"/>
    </location>
</feature>
<evidence type="ECO:0000313" key="3">
    <source>
        <dbReference type="Proteomes" id="UP000636949"/>
    </source>
</evidence>
<dbReference type="EMBL" id="BMJS01000008">
    <property type="protein sequence ID" value="GGF95325.1"/>
    <property type="molecule type" value="Genomic_DNA"/>
</dbReference>
<evidence type="ECO:0000313" key="2">
    <source>
        <dbReference type="EMBL" id="GGF95325.1"/>
    </source>
</evidence>
<keyword evidence="1" id="KW-1133">Transmembrane helix</keyword>